<dbReference type="Pfam" id="PF24479">
    <property type="entry name" value="PSI_PlexinA-B"/>
    <property type="match status" value="1"/>
</dbReference>
<accession>A0A6L2QC27</accession>
<dbReference type="Pfam" id="PF17960">
    <property type="entry name" value="TIG_plexin"/>
    <property type="match status" value="1"/>
</dbReference>
<dbReference type="InterPro" id="IPR031148">
    <property type="entry name" value="Plexin"/>
</dbReference>
<keyword evidence="1" id="KW-0325">Glycoprotein</keyword>
<dbReference type="GO" id="GO:0030334">
    <property type="term" value="P:regulation of cell migration"/>
    <property type="evidence" value="ECO:0007669"/>
    <property type="project" value="TreeGrafter"/>
</dbReference>
<sequence>VQLTIRTLPELPSGAKYKCVFGTAEPIDAVVTAMGLSCPTPGVAGRPGIPESRDHVLVPLCVRSSETNKDFVSRNFAYYDCARHTTCMDCVRSQWACNWCVYENTCTHNTTSCQRTVVSGENVSILHLLQQVFSTFTYSLYTGRLTENRTQTHGKHNGCTFPHMLRIIYNLPRVRVGVGNALLQLPDVLCTQ</sequence>
<dbReference type="GO" id="GO:0008045">
    <property type="term" value="P:motor neuron axon guidance"/>
    <property type="evidence" value="ECO:0007669"/>
    <property type="project" value="TreeGrafter"/>
</dbReference>
<evidence type="ECO:0000259" key="2">
    <source>
        <dbReference type="SMART" id="SM00423"/>
    </source>
</evidence>
<dbReference type="GO" id="GO:0097374">
    <property type="term" value="P:sensory neuron axon guidance"/>
    <property type="evidence" value="ECO:0007669"/>
    <property type="project" value="TreeGrafter"/>
</dbReference>
<dbReference type="InterPro" id="IPR041019">
    <property type="entry name" value="TIG1_plexin"/>
</dbReference>
<dbReference type="Gene3D" id="2.60.40.10">
    <property type="entry name" value="Immunoglobulins"/>
    <property type="match status" value="1"/>
</dbReference>
<dbReference type="GO" id="GO:0008360">
    <property type="term" value="P:regulation of cell shape"/>
    <property type="evidence" value="ECO:0007669"/>
    <property type="project" value="TreeGrafter"/>
</dbReference>
<dbReference type="Proteomes" id="UP000502823">
    <property type="component" value="Unassembled WGS sequence"/>
</dbReference>
<evidence type="ECO:0000313" key="3">
    <source>
        <dbReference type="EMBL" id="GFG39477.1"/>
    </source>
</evidence>
<name>A0A6L2QC27_COPFO</name>
<dbReference type="OrthoDB" id="125363at2759"/>
<organism evidence="3 4">
    <name type="scientific">Coptotermes formosanus</name>
    <name type="common">Formosan subterranean termite</name>
    <dbReference type="NCBI Taxonomy" id="36987"/>
    <lineage>
        <taxon>Eukaryota</taxon>
        <taxon>Metazoa</taxon>
        <taxon>Ecdysozoa</taxon>
        <taxon>Arthropoda</taxon>
        <taxon>Hexapoda</taxon>
        <taxon>Insecta</taxon>
        <taxon>Pterygota</taxon>
        <taxon>Neoptera</taxon>
        <taxon>Polyneoptera</taxon>
        <taxon>Dictyoptera</taxon>
        <taxon>Blattodea</taxon>
        <taxon>Blattoidea</taxon>
        <taxon>Termitoidae</taxon>
        <taxon>Rhinotermitidae</taxon>
        <taxon>Coptotermes</taxon>
    </lineage>
</organism>
<dbReference type="AlphaFoldDB" id="A0A6L2QC27"/>
<keyword evidence="4" id="KW-1185">Reference proteome</keyword>
<dbReference type="PANTHER" id="PTHR22625">
    <property type="entry name" value="PLEXIN"/>
    <property type="match status" value="1"/>
</dbReference>
<evidence type="ECO:0000256" key="1">
    <source>
        <dbReference type="ARBA" id="ARBA00023180"/>
    </source>
</evidence>
<dbReference type="InterPro" id="IPR013783">
    <property type="entry name" value="Ig-like_fold"/>
</dbReference>
<dbReference type="InParanoid" id="A0A6L2QC27"/>
<feature type="non-terminal residue" evidence="3">
    <location>
        <position position="1"/>
    </location>
</feature>
<dbReference type="SMART" id="SM00423">
    <property type="entry name" value="PSI"/>
    <property type="match status" value="1"/>
</dbReference>
<feature type="domain" description="PSI" evidence="2">
    <location>
        <begin position="80"/>
        <end position="114"/>
    </location>
</feature>
<dbReference type="PANTHER" id="PTHR22625:SF44">
    <property type="entry name" value="PLEXIN-B"/>
    <property type="match status" value="1"/>
</dbReference>
<dbReference type="InterPro" id="IPR016201">
    <property type="entry name" value="PSI"/>
</dbReference>
<proteinExistence type="predicted"/>
<dbReference type="GO" id="GO:0005886">
    <property type="term" value="C:plasma membrane"/>
    <property type="evidence" value="ECO:0007669"/>
    <property type="project" value="TreeGrafter"/>
</dbReference>
<dbReference type="GO" id="GO:0050772">
    <property type="term" value="P:positive regulation of axonogenesis"/>
    <property type="evidence" value="ECO:0007669"/>
    <property type="project" value="TreeGrafter"/>
</dbReference>
<dbReference type="GO" id="GO:0002116">
    <property type="term" value="C:semaphorin receptor complex"/>
    <property type="evidence" value="ECO:0007669"/>
    <property type="project" value="TreeGrafter"/>
</dbReference>
<dbReference type="EMBL" id="BLKM01000900">
    <property type="protein sequence ID" value="GFG39477.1"/>
    <property type="molecule type" value="Genomic_DNA"/>
</dbReference>
<comment type="caution">
    <text evidence="3">The sequence shown here is derived from an EMBL/GenBank/DDBJ whole genome shotgun (WGS) entry which is preliminary data.</text>
</comment>
<reference evidence="4" key="1">
    <citation type="submission" date="2020-01" db="EMBL/GenBank/DDBJ databases">
        <title>Draft genome sequence of the Termite Coptotermes fromosanus.</title>
        <authorList>
            <person name="Itakura S."/>
            <person name="Yosikawa Y."/>
            <person name="Umezawa K."/>
        </authorList>
    </citation>
    <scope>NUCLEOTIDE SEQUENCE [LARGE SCALE GENOMIC DNA]</scope>
</reference>
<evidence type="ECO:0000313" key="4">
    <source>
        <dbReference type="Proteomes" id="UP000502823"/>
    </source>
</evidence>
<dbReference type="GO" id="GO:0007162">
    <property type="term" value="P:negative regulation of cell adhesion"/>
    <property type="evidence" value="ECO:0007669"/>
    <property type="project" value="TreeGrafter"/>
</dbReference>
<dbReference type="GO" id="GO:0017154">
    <property type="term" value="F:semaphorin receptor activity"/>
    <property type="evidence" value="ECO:0007669"/>
    <property type="project" value="InterPro"/>
</dbReference>
<gene>
    <name evidence="3" type="ORF">Cfor_08426</name>
</gene>
<protein>
    <recommendedName>
        <fullName evidence="2">PSI domain-containing protein</fullName>
    </recommendedName>
</protein>